<accession>A0A2G5K1Z8</accession>
<dbReference type="PANTHER" id="PTHR35841">
    <property type="entry name" value="PHOSPHONATES-BINDING PERIPLASMIC PROTEIN"/>
    <property type="match status" value="1"/>
</dbReference>
<dbReference type="AlphaFoldDB" id="A0A2G5K1Z8"/>
<dbReference type="EMBL" id="MDGM01000013">
    <property type="protein sequence ID" value="PIB23566.1"/>
    <property type="molecule type" value="Genomic_DNA"/>
</dbReference>
<evidence type="ECO:0000313" key="2">
    <source>
        <dbReference type="Proteomes" id="UP000231516"/>
    </source>
</evidence>
<dbReference type="PANTHER" id="PTHR35841:SF1">
    <property type="entry name" value="PHOSPHONATES-BINDING PERIPLASMIC PROTEIN"/>
    <property type="match status" value="1"/>
</dbReference>
<comment type="caution">
    <text evidence="1">The sequence shown here is derived from an EMBL/GenBank/DDBJ whole genome shotgun (WGS) entry which is preliminary data.</text>
</comment>
<dbReference type="Proteomes" id="UP000231516">
    <property type="component" value="Unassembled WGS sequence"/>
</dbReference>
<evidence type="ECO:0000313" key="1">
    <source>
        <dbReference type="EMBL" id="PIB23566.1"/>
    </source>
</evidence>
<gene>
    <name evidence="1" type="ORF">BFP76_08395</name>
</gene>
<dbReference type="Gene3D" id="3.40.190.10">
    <property type="entry name" value="Periplasmic binding protein-like II"/>
    <property type="match status" value="2"/>
</dbReference>
<organism evidence="1 2">
    <name type="scientific">Paramylibacter kogurei</name>
    <dbReference type="NCBI Taxonomy" id="1889778"/>
    <lineage>
        <taxon>Bacteria</taxon>
        <taxon>Pseudomonadati</taxon>
        <taxon>Pseudomonadota</taxon>
        <taxon>Alphaproteobacteria</taxon>
        <taxon>Rhodobacterales</taxon>
        <taxon>Paracoccaceae</taxon>
        <taxon>Paramylibacter</taxon>
    </lineage>
</organism>
<protein>
    <submittedName>
        <fullName evidence="1">Phosphonate ABC transporter substrate-binding protein</fullName>
    </submittedName>
</protein>
<proteinExistence type="predicted"/>
<name>A0A2G5K1Z8_9RHOB</name>
<reference evidence="1 2" key="1">
    <citation type="submission" date="2016-08" db="EMBL/GenBank/DDBJ databases">
        <title>Draft genome of Amylibacter sp. strain 4G11.</title>
        <authorList>
            <person name="Wong S.-K."/>
            <person name="Hamasaki K."/>
            <person name="Yoshizawa S."/>
        </authorList>
    </citation>
    <scope>NUCLEOTIDE SEQUENCE [LARGE SCALE GENOMIC DNA]</scope>
    <source>
        <strain evidence="1 2">4G11</strain>
    </source>
</reference>
<dbReference type="Pfam" id="PF12974">
    <property type="entry name" value="Phosphonate-bd"/>
    <property type="match status" value="1"/>
</dbReference>
<keyword evidence="2" id="KW-1185">Reference proteome</keyword>
<sequence length="260" mass="28435">MADIQLVFGTYAADKPTETVRQFKPFLTYLSKELTTVLGEPVSIKMHIAPSYDEGINDLVEGHVDFSRFGPASYVTAKAGNPNIEIIAMESEKGSKTFKGVIATHKDSDISNLASLAGHRFAFGDPLSTIGRYLAQSYLIEHGVYGKDLKDYAFLGRHDRVGAAVGSKEFDAGALKIGTFDKLVAKNVPIKILFDFDNVTKPWIAKSELDPVVLNAMRKVFLDAHDPKVLKNVAKSGFLMGEDSDYAPIRAAIQNSANFD</sequence>
<dbReference type="SUPFAM" id="SSF53850">
    <property type="entry name" value="Periplasmic binding protein-like II"/>
    <property type="match status" value="1"/>
</dbReference>